<accession>A0ABQ9H8G3</accession>
<proteinExistence type="predicted"/>
<sequence>MRDKLIKERIVEHNLTLIQATDTCRTAEVTDKRLETFQEEAAAVQEVETWSNVRLRNSGLQNKDTTRLGTN</sequence>
<evidence type="ECO:0000313" key="2">
    <source>
        <dbReference type="Proteomes" id="UP001159363"/>
    </source>
</evidence>
<keyword evidence="2" id="KW-1185">Reference proteome</keyword>
<reference evidence="1 2" key="1">
    <citation type="submission" date="2023-02" db="EMBL/GenBank/DDBJ databases">
        <title>LHISI_Scaffold_Assembly.</title>
        <authorList>
            <person name="Stuart O.P."/>
            <person name="Cleave R."/>
            <person name="Magrath M.J.L."/>
            <person name="Mikheyev A.S."/>
        </authorList>
    </citation>
    <scope>NUCLEOTIDE SEQUENCE [LARGE SCALE GENOMIC DNA]</scope>
    <source>
        <strain evidence="1">Daus_M_001</strain>
        <tissue evidence="1">Leg muscle</tissue>
    </source>
</reference>
<protein>
    <submittedName>
        <fullName evidence="1">Uncharacterized protein</fullName>
    </submittedName>
</protein>
<gene>
    <name evidence="1" type="ORF">PR048_017029</name>
</gene>
<dbReference type="EMBL" id="JARBHB010000006">
    <property type="protein sequence ID" value="KAJ8880559.1"/>
    <property type="molecule type" value="Genomic_DNA"/>
</dbReference>
<dbReference type="Proteomes" id="UP001159363">
    <property type="component" value="Chromosome 5"/>
</dbReference>
<evidence type="ECO:0000313" key="1">
    <source>
        <dbReference type="EMBL" id="KAJ8880559.1"/>
    </source>
</evidence>
<name>A0ABQ9H8G3_9NEOP</name>
<organism evidence="1 2">
    <name type="scientific">Dryococelus australis</name>
    <dbReference type="NCBI Taxonomy" id="614101"/>
    <lineage>
        <taxon>Eukaryota</taxon>
        <taxon>Metazoa</taxon>
        <taxon>Ecdysozoa</taxon>
        <taxon>Arthropoda</taxon>
        <taxon>Hexapoda</taxon>
        <taxon>Insecta</taxon>
        <taxon>Pterygota</taxon>
        <taxon>Neoptera</taxon>
        <taxon>Polyneoptera</taxon>
        <taxon>Phasmatodea</taxon>
        <taxon>Verophasmatodea</taxon>
        <taxon>Anareolatae</taxon>
        <taxon>Phasmatidae</taxon>
        <taxon>Eurycanthinae</taxon>
        <taxon>Dryococelus</taxon>
    </lineage>
</organism>
<comment type="caution">
    <text evidence="1">The sequence shown here is derived from an EMBL/GenBank/DDBJ whole genome shotgun (WGS) entry which is preliminary data.</text>
</comment>